<dbReference type="EMBL" id="CP046172">
    <property type="protein sequence ID" value="QIS15155.1"/>
    <property type="molecule type" value="Genomic_DNA"/>
</dbReference>
<dbReference type="RefSeq" id="WP_167477453.1">
    <property type="nucleotide sequence ID" value="NZ_CP046172.1"/>
</dbReference>
<evidence type="ECO:0000313" key="2">
    <source>
        <dbReference type="EMBL" id="QIS15155.1"/>
    </source>
</evidence>
<name>A0A6G9YPD2_9NOCA</name>
<evidence type="ECO:0000313" key="3">
    <source>
        <dbReference type="Proteomes" id="UP000503540"/>
    </source>
</evidence>
<dbReference type="Pfam" id="PF08922">
    <property type="entry name" value="DUF1905"/>
    <property type="match status" value="1"/>
</dbReference>
<dbReference type="SUPFAM" id="SSF141694">
    <property type="entry name" value="AF2212/PG0164-like"/>
    <property type="match status" value="1"/>
</dbReference>
<sequence length="144" mass="14969">MLRFDGVIEDAPGGGAFIAVPAEVVAGLGGGGRIPVIATFDGIEYRGSIVSMGAGPCLGVLKAIRAELGKASGDTVTVTVVRDQAARTVEVPEDLAAALTAAGLRKVFDELSFSKQREAVDSIDSAKRPETRARRIERTVSELS</sequence>
<dbReference type="InterPro" id="IPR037079">
    <property type="entry name" value="AF2212/PG0164-like_sf"/>
</dbReference>
<evidence type="ECO:0000256" key="1">
    <source>
        <dbReference type="SAM" id="MobiDB-lite"/>
    </source>
</evidence>
<reference evidence="2 3" key="1">
    <citation type="journal article" date="2019" name="ACS Chem. Biol.">
        <title>Identification and Mobilization of a Cryptic Antibiotic Biosynthesis Gene Locus from a Human-Pathogenic Nocardia Isolate.</title>
        <authorList>
            <person name="Herisse M."/>
            <person name="Ishida K."/>
            <person name="Porter J.L."/>
            <person name="Howden B."/>
            <person name="Hertweck C."/>
            <person name="Stinear T.P."/>
            <person name="Pidot S.J."/>
        </authorList>
    </citation>
    <scope>NUCLEOTIDE SEQUENCE [LARGE SCALE GENOMIC DNA]</scope>
    <source>
        <strain evidence="2 3">AUSMDU00012717</strain>
    </source>
</reference>
<dbReference type="KEGG" id="nah:F5544_36635"/>
<protein>
    <submittedName>
        <fullName evidence="2">DUF1905 domain-containing protein</fullName>
    </submittedName>
</protein>
<dbReference type="InterPro" id="IPR015018">
    <property type="entry name" value="DUF1905"/>
</dbReference>
<dbReference type="Proteomes" id="UP000503540">
    <property type="component" value="Chromosome"/>
</dbReference>
<accession>A0A6G9YPD2</accession>
<dbReference type="AlphaFoldDB" id="A0A6G9YPD2"/>
<keyword evidence="3" id="KW-1185">Reference proteome</keyword>
<dbReference type="Gene3D" id="2.40.30.100">
    <property type="entry name" value="AF2212/PG0164-like"/>
    <property type="match status" value="1"/>
</dbReference>
<feature type="region of interest" description="Disordered" evidence="1">
    <location>
        <begin position="122"/>
        <end position="144"/>
    </location>
</feature>
<gene>
    <name evidence="2" type="ORF">F5544_36635</name>
</gene>
<proteinExistence type="predicted"/>
<organism evidence="2 3">
    <name type="scientific">Nocardia arthritidis</name>
    <dbReference type="NCBI Taxonomy" id="228602"/>
    <lineage>
        <taxon>Bacteria</taxon>
        <taxon>Bacillati</taxon>
        <taxon>Actinomycetota</taxon>
        <taxon>Actinomycetes</taxon>
        <taxon>Mycobacteriales</taxon>
        <taxon>Nocardiaceae</taxon>
        <taxon>Nocardia</taxon>
    </lineage>
</organism>
<dbReference type="Pfam" id="PF13376">
    <property type="entry name" value="OmdA"/>
    <property type="match status" value="1"/>
</dbReference>